<dbReference type="Gene3D" id="2.60.120.380">
    <property type="match status" value="1"/>
</dbReference>
<dbReference type="PROSITE" id="PS51820">
    <property type="entry name" value="PA14"/>
    <property type="match status" value="1"/>
</dbReference>
<dbReference type="Pfam" id="PF12904">
    <property type="entry name" value="Collagen_bind_2"/>
    <property type="match status" value="1"/>
</dbReference>
<dbReference type="PANTHER" id="PTHR46182">
    <property type="entry name" value="FI19480P1"/>
    <property type="match status" value="1"/>
</dbReference>
<dbReference type="AlphaFoldDB" id="A0A518D5R4"/>
<dbReference type="Gene3D" id="3.20.20.80">
    <property type="entry name" value="Glycosidases"/>
    <property type="match status" value="1"/>
</dbReference>
<dbReference type="CDD" id="cd00146">
    <property type="entry name" value="PKD"/>
    <property type="match status" value="1"/>
</dbReference>
<dbReference type="InterPro" id="IPR018247">
    <property type="entry name" value="EF_Hand_1_Ca_BS"/>
</dbReference>
<dbReference type="Gene3D" id="2.60.40.10">
    <property type="entry name" value="Immunoglobulins"/>
    <property type="match status" value="3"/>
</dbReference>
<dbReference type="SUPFAM" id="SSF56988">
    <property type="entry name" value="Anthrax protective antigen"/>
    <property type="match status" value="1"/>
</dbReference>
<dbReference type="InterPro" id="IPR022409">
    <property type="entry name" value="PKD/Chitinase_dom"/>
</dbReference>
<keyword evidence="3" id="KW-1185">Reference proteome</keyword>
<dbReference type="PANTHER" id="PTHR46182:SF2">
    <property type="entry name" value="FI19480P1"/>
    <property type="match status" value="1"/>
</dbReference>
<dbReference type="Pfam" id="PF07691">
    <property type="entry name" value="PA14"/>
    <property type="match status" value="1"/>
</dbReference>
<name>A0A518D5R4_9BACT</name>
<dbReference type="InterPro" id="IPR024749">
    <property type="entry name" value="Collagen-bd_put"/>
</dbReference>
<dbReference type="SUPFAM" id="SSF49299">
    <property type="entry name" value="PKD domain"/>
    <property type="match status" value="2"/>
</dbReference>
<dbReference type="InterPro" id="IPR013783">
    <property type="entry name" value="Ig-like_fold"/>
</dbReference>
<dbReference type="GO" id="GO:0016020">
    <property type="term" value="C:membrane"/>
    <property type="evidence" value="ECO:0007669"/>
    <property type="project" value="TreeGrafter"/>
</dbReference>
<protein>
    <submittedName>
        <fullName evidence="2">PA14 domain protein</fullName>
    </submittedName>
</protein>
<dbReference type="Pfam" id="PF22352">
    <property type="entry name" value="K319L-like_PKD"/>
    <property type="match status" value="2"/>
</dbReference>
<dbReference type="Pfam" id="PF16586">
    <property type="entry name" value="DUF5060"/>
    <property type="match status" value="1"/>
</dbReference>
<evidence type="ECO:0000313" key="3">
    <source>
        <dbReference type="Proteomes" id="UP000317429"/>
    </source>
</evidence>
<dbReference type="Gene3D" id="1.10.1330.10">
    <property type="entry name" value="Dockerin domain"/>
    <property type="match status" value="1"/>
</dbReference>
<gene>
    <name evidence="2" type="ORF">Pla175_01680</name>
</gene>
<dbReference type="InterPro" id="IPR036439">
    <property type="entry name" value="Dockerin_dom_sf"/>
</dbReference>
<feature type="domain" description="PA14" evidence="1">
    <location>
        <begin position="2"/>
        <end position="153"/>
    </location>
</feature>
<dbReference type="PROSITE" id="PS00018">
    <property type="entry name" value="EF_HAND_1"/>
    <property type="match status" value="2"/>
</dbReference>
<sequence length="1111" mass="118791">MLAGDGLLGEYFDDGANNAHLVNPAGTHVDPVIDFGDASGGAFSVSAGGRVEADSNFSIRWTGWVLVDQAGSWQFKTLSNDGVRLWVDNVGQADTPIIDRWNNHAVATDTANITLTAGWHPLRLEYYQQNASTAIELRYSGPGRSEVIIPQDHLSSTEPNANPAPVVDAGPNRNLVLPENLAELDGSASDDGQIVALLWTQLSGPNTATISDGDTEDAAVSDLVEGTYVFQLKATDDLGQMSTDTVSVTVVDPNLAPVVDAGPNRTVLLPDSGAMLDGTASDDGSIASYAWTQISGPNTAAISGADAEDATLSGLVQGTYVFQLKATDNLGKMASDTVSVHVVDPNNTGVITGDLMTWHNVTITFDGPETSETAANNPFLNYRLDVTFTHTASGKQLVVPGYYAADGNAANSHATSGNKWRVHFAPSEVGEWTYTASFRSGANVAVNDNPLAGASAGFFDGFGGTLNISQTDKTGLDNRGRGTLEYVGERYLKFAGTGEYFLKQGADAPENLLAYADFDGGFASDGQRDDLVKDWAPHVADWQPGDPAWDSEHDADSVADDGKGLIGAINYLASEGQNAFSFLTMNIGGDDKNVFPYLQYDNSAGGANRLQLDVSKLDQWEIVFTHGDTKGMFLHFKTLETENELLLDGGNLGVQRKLYYRELIARFSHHLALNWNLGEEINNASTAQKQSWANYFYENDPYHHLVVIHNGSNHYDLLGPYDAMAGTGSQVTGFSLQTSSADFSDTFTKVTNYLTRSADAGKQWPVALDEPGDAQHALRPDNDAGTSQVDGRKNALWGTLMAGGWGNEWYFGYAHNNSDLTLNDFRSRDQWWDVTRYALEFFNNNDIPFWEMNNDNALSSNTDDYAFVKPGDTYVVYLKNGGTTNLNLSGQTGVFQVQWYDPRSGGALQNGSVQMVTGGGQRALGTAPNSAGEDWAILVSRPDLPGDYDHSGTVDAQDYTVWRTDFGRSDKLDADGNQDGVVDAADYSVWRDNLGQTVLALAASAAEAPAPALSIVSEPVSEPDPLAGFVASPLGEPSASAAGAIASTSPAAQDAALARPVYETDGKRVDIPAPAAAASQPTADRPDDDPLWLAGVDGALELFGSRFGFDL</sequence>
<dbReference type="InterPro" id="IPR029865">
    <property type="entry name" value="KIAA0319-like"/>
</dbReference>
<accession>A0A518D5R4</accession>
<dbReference type="GO" id="GO:0031410">
    <property type="term" value="C:cytoplasmic vesicle"/>
    <property type="evidence" value="ECO:0007669"/>
    <property type="project" value="TreeGrafter"/>
</dbReference>
<dbReference type="SMART" id="SM00089">
    <property type="entry name" value="PKD"/>
    <property type="match status" value="2"/>
</dbReference>
<dbReference type="KEGG" id="pnd:Pla175_01680"/>
<dbReference type="EMBL" id="CP036291">
    <property type="protein sequence ID" value="QDU86815.1"/>
    <property type="molecule type" value="Genomic_DNA"/>
</dbReference>
<dbReference type="SMART" id="SM00758">
    <property type="entry name" value="PA14"/>
    <property type="match status" value="1"/>
</dbReference>
<dbReference type="Proteomes" id="UP000317429">
    <property type="component" value="Chromosome"/>
</dbReference>
<reference evidence="2 3" key="1">
    <citation type="submission" date="2019-02" db="EMBL/GenBank/DDBJ databases">
        <title>Deep-cultivation of Planctomycetes and their phenomic and genomic characterization uncovers novel biology.</title>
        <authorList>
            <person name="Wiegand S."/>
            <person name="Jogler M."/>
            <person name="Boedeker C."/>
            <person name="Pinto D."/>
            <person name="Vollmers J."/>
            <person name="Rivas-Marin E."/>
            <person name="Kohn T."/>
            <person name="Peeters S.H."/>
            <person name="Heuer A."/>
            <person name="Rast P."/>
            <person name="Oberbeckmann S."/>
            <person name="Bunk B."/>
            <person name="Jeske O."/>
            <person name="Meyerdierks A."/>
            <person name="Storesund J.E."/>
            <person name="Kallscheuer N."/>
            <person name="Luecker S."/>
            <person name="Lage O.M."/>
            <person name="Pohl T."/>
            <person name="Merkel B.J."/>
            <person name="Hornburger P."/>
            <person name="Mueller R.-W."/>
            <person name="Bruemmer F."/>
            <person name="Labrenz M."/>
            <person name="Spormann A.M."/>
            <person name="Op den Camp H."/>
            <person name="Overmann J."/>
            <person name="Amann R."/>
            <person name="Jetten M.S.M."/>
            <person name="Mascher T."/>
            <person name="Medema M.H."/>
            <person name="Devos D.P."/>
            <person name="Kaster A.-K."/>
            <person name="Ovreas L."/>
            <person name="Rohde M."/>
            <person name="Galperin M.Y."/>
            <person name="Jogler C."/>
        </authorList>
    </citation>
    <scope>NUCLEOTIDE SEQUENCE [LARGE SCALE GENOMIC DNA]</scope>
    <source>
        <strain evidence="2 3">Pla175</strain>
    </source>
</reference>
<evidence type="ECO:0000313" key="2">
    <source>
        <dbReference type="EMBL" id="QDU86815.1"/>
    </source>
</evidence>
<dbReference type="InterPro" id="IPR037524">
    <property type="entry name" value="PA14/GLEYA"/>
</dbReference>
<evidence type="ECO:0000259" key="1">
    <source>
        <dbReference type="PROSITE" id="PS51820"/>
    </source>
</evidence>
<dbReference type="GO" id="GO:0000272">
    <property type="term" value="P:polysaccharide catabolic process"/>
    <property type="evidence" value="ECO:0007669"/>
    <property type="project" value="InterPro"/>
</dbReference>
<dbReference type="InterPro" id="IPR011658">
    <property type="entry name" value="PA14_dom"/>
</dbReference>
<proteinExistence type="predicted"/>
<dbReference type="InterPro" id="IPR035986">
    <property type="entry name" value="PKD_dom_sf"/>
</dbReference>
<dbReference type="InterPro" id="IPR032260">
    <property type="entry name" value="DUF5060"/>
</dbReference>
<organism evidence="2 3">
    <name type="scientific">Pirellulimonas nuda</name>
    <dbReference type="NCBI Taxonomy" id="2528009"/>
    <lineage>
        <taxon>Bacteria</taxon>
        <taxon>Pseudomonadati</taxon>
        <taxon>Planctomycetota</taxon>
        <taxon>Planctomycetia</taxon>
        <taxon>Pirellulales</taxon>
        <taxon>Lacipirellulaceae</taxon>
        <taxon>Pirellulimonas</taxon>
    </lineage>
</organism>